<dbReference type="GO" id="GO:0034727">
    <property type="term" value="P:piecemeal microautophagy of the nucleus"/>
    <property type="evidence" value="ECO:0007669"/>
    <property type="project" value="TreeGrafter"/>
</dbReference>
<dbReference type="Pfam" id="PF01237">
    <property type="entry name" value="Oxysterol_BP"/>
    <property type="match status" value="1"/>
</dbReference>
<dbReference type="GO" id="GO:0006897">
    <property type="term" value="P:endocytosis"/>
    <property type="evidence" value="ECO:0007669"/>
    <property type="project" value="TreeGrafter"/>
</dbReference>
<dbReference type="Gene3D" id="3.30.70.3490">
    <property type="match status" value="1"/>
</dbReference>
<dbReference type="AlphaFoldDB" id="A0AAW0GXM1"/>
<comment type="similarity">
    <text evidence="1">Belongs to the OSBP family.</text>
</comment>
<dbReference type="GO" id="GO:0005886">
    <property type="term" value="C:plasma membrane"/>
    <property type="evidence" value="ECO:0007669"/>
    <property type="project" value="TreeGrafter"/>
</dbReference>
<dbReference type="Gene3D" id="2.40.160.120">
    <property type="match status" value="1"/>
</dbReference>
<evidence type="ECO:0000313" key="3">
    <source>
        <dbReference type="EMBL" id="KAK7694471.1"/>
    </source>
</evidence>
<dbReference type="InterPro" id="IPR000648">
    <property type="entry name" value="Oxysterol-bd"/>
</dbReference>
<dbReference type="PANTHER" id="PTHR10972:SF203">
    <property type="entry name" value="OXYSTEROL-BINDING PROTEIN HOMOLOG 3"/>
    <property type="match status" value="1"/>
</dbReference>
<dbReference type="InterPro" id="IPR037239">
    <property type="entry name" value="OSBP_sf"/>
</dbReference>
<dbReference type="FunFam" id="2.40.160.120:FF:000001">
    <property type="entry name" value="Oxysterol-binding protein"/>
    <property type="match status" value="1"/>
</dbReference>
<dbReference type="GO" id="GO:0120009">
    <property type="term" value="P:intermembrane lipid transfer"/>
    <property type="evidence" value="ECO:0007669"/>
    <property type="project" value="UniProtKB-ARBA"/>
</dbReference>
<dbReference type="Proteomes" id="UP001385951">
    <property type="component" value="Unassembled WGS sequence"/>
</dbReference>
<accession>A0AAW0GXM1</accession>
<dbReference type="GO" id="GO:0032541">
    <property type="term" value="C:cortical endoplasmic reticulum"/>
    <property type="evidence" value="ECO:0007669"/>
    <property type="project" value="TreeGrafter"/>
</dbReference>
<feature type="compositionally biased region" description="Basic and acidic residues" evidence="2">
    <location>
        <begin position="193"/>
        <end position="204"/>
    </location>
</feature>
<keyword evidence="4" id="KW-1185">Reference proteome</keyword>
<evidence type="ECO:0000313" key="4">
    <source>
        <dbReference type="Proteomes" id="UP001385951"/>
    </source>
</evidence>
<dbReference type="EMBL" id="JASBNA010000002">
    <property type="protein sequence ID" value="KAK7694471.1"/>
    <property type="molecule type" value="Genomic_DNA"/>
</dbReference>
<comment type="caution">
    <text evidence="3">The sequence shown here is derived from an EMBL/GenBank/DDBJ whole genome shotgun (WGS) entry which is preliminary data.</text>
</comment>
<gene>
    <name evidence="3" type="ORF">QCA50_001657</name>
</gene>
<dbReference type="GO" id="GO:0006887">
    <property type="term" value="P:exocytosis"/>
    <property type="evidence" value="ECO:0007669"/>
    <property type="project" value="TreeGrafter"/>
</dbReference>
<organism evidence="3 4">
    <name type="scientific">Cerrena zonata</name>
    <dbReference type="NCBI Taxonomy" id="2478898"/>
    <lineage>
        <taxon>Eukaryota</taxon>
        <taxon>Fungi</taxon>
        <taxon>Dikarya</taxon>
        <taxon>Basidiomycota</taxon>
        <taxon>Agaricomycotina</taxon>
        <taxon>Agaricomycetes</taxon>
        <taxon>Polyporales</taxon>
        <taxon>Cerrenaceae</taxon>
        <taxon>Cerrena</taxon>
    </lineage>
</organism>
<dbReference type="GO" id="GO:0005829">
    <property type="term" value="C:cytosol"/>
    <property type="evidence" value="ECO:0007669"/>
    <property type="project" value="TreeGrafter"/>
</dbReference>
<evidence type="ECO:0008006" key="5">
    <source>
        <dbReference type="Google" id="ProtNLM"/>
    </source>
</evidence>
<dbReference type="GO" id="GO:0035621">
    <property type="term" value="P:ER to Golgi ceramide transport"/>
    <property type="evidence" value="ECO:0007669"/>
    <property type="project" value="TreeGrafter"/>
</dbReference>
<feature type="compositionally biased region" description="Basic and acidic residues" evidence="2">
    <location>
        <begin position="212"/>
        <end position="232"/>
    </location>
</feature>
<dbReference type="PANTHER" id="PTHR10972">
    <property type="entry name" value="OXYSTEROL-BINDING PROTEIN-RELATED"/>
    <property type="match status" value="1"/>
</dbReference>
<dbReference type="GO" id="GO:0030011">
    <property type="term" value="P:maintenance of cell polarity"/>
    <property type="evidence" value="ECO:0007669"/>
    <property type="project" value="TreeGrafter"/>
</dbReference>
<sequence length="265" mass="30815">MLAETFEDVRMKFIAEKVSHNPVILAYHAEGDGWELYATSSGKTKFWGKSLEIIPQGTTHLKMGEDHFEWQRPSSFMRNLMMGTKYLEHAGKMTIRNSRTGARCVLEFKENGYWGPTNLVSGTIFSPSGETQTQLEGKWDEQISQKLDSAHLRVLWRMSPFPRNAPEYYGFTSFGITLNEITPDLNGKLPPTDSRHRPDVRALEEGDLDSAEQEKARVEEMQRDRRRKGEDRRPRWFKQVNDEWIYTGGYWEQREKGWSAADSLW</sequence>
<name>A0AAW0GXM1_9APHY</name>
<evidence type="ECO:0000256" key="1">
    <source>
        <dbReference type="ARBA" id="ARBA00008842"/>
    </source>
</evidence>
<feature type="region of interest" description="Disordered" evidence="2">
    <location>
        <begin position="185"/>
        <end position="232"/>
    </location>
</feature>
<dbReference type="SUPFAM" id="SSF144000">
    <property type="entry name" value="Oxysterol-binding protein-like"/>
    <property type="match status" value="1"/>
</dbReference>
<reference evidence="3 4" key="1">
    <citation type="submission" date="2022-09" db="EMBL/GenBank/DDBJ databases">
        <authorList>
            <person name="Palmer J.M."/>
        </authorList>
    </citation>
    <scope>NUCLEOTIDE SEQUENCE [LARGE SCALE GENOMIC DNA]</scope>
    <source>
        <strain evidence="3 4">DSM 7382</strain>
    </source>
</reference>
<evidence type="ECO:0000256" key="2">
    <source>
        <dbReference type="SAM" id="MobiDB-lite"/>
    </source>
</evidence>
<dbReference type="GO" id="GO:0032934">
    <property type="term" value="F:sterol binding"/>
    <property type="evidence" value="ECO:0007669"/>
    <property type="project" value="TreeGrafter"/>
</dbReference>
<protein>
    <recommendedName>
        <fullName evidence="5">Oxysterol-binding protein</fullName>
    </recommendedName>
</protein>
<proteinExistence type="inferred from homology"/>
<dbReference type="GO" id="GO:0097038">
    <property type="term" value="C:perinuclear endoplasmic reticulum"/>
    <property type="evidence" value="ECO:0007669"/>
    <property type="project" value="TreeGrafter"/>
</dbReference>